<keyword evidence="1" id="KW-0732">Signal</keyword>
<comment type="caution">
    <text evidence="2">The sequence shown here is derived from an EMBL/GenBank/DDBJ whole genome shotgun (WGS) entry which is preliminary data.</text>
</comment>
<protein>
    <submittedName>
        <fullName evidence="2">Uncharacterized protein</fullName>
    </submittedName>
</protein>
<feature type="signal peptide" evidence="1">
    <location>
        <begin position="1"/>
        <end position="24"/>
    </location>
</feature>
<evidence type="ECO:0000313" key="2">
    <source>
        <dbReference type="EMBL" id="KAL3766192.1"/>
    </source>
</evidence>
<name>A0ABD3MVC1_9STRA</name>
<dbReference type="Proteomes" id="UP001530400">
    <property type="component" value="Unassembled WGS sequence"/>
</dbReference>
<reference evidence="2 3" key="1">
    <citation type="submission" date="2024-10" db="EMBL/GenBank/DDBJ databases">
        <title>Updated reference genomes for cyclostephanoid diatoms.</title>
        <authorList>
            <person name="Roberts W.R."/>
            <person name="Alverson A.J."/>
        </authorList>
    </citation>
    <scope>NUCLEOTIDE SEQUENCE [LARGE SCALE GENOMIC DNA]</scope>
    <source>
        <strain evidence="2 3">AJA010-31</strain>
    </source>
</reference>
<evidence type="ECO:0000256" key="1">
    <source>
        <dbReference type="SAM" id="SignalP"/>
    </source>
</evidence>
<sequence>MMFIRSTVLLGAALFCSFTAGGSAESVQDGLSPEVLFGQDESSPEVPEVPTDVDPTAFNCSFIEDIFAEDPEAFTGTKFVEIQDKCKEGVLKTPEDVAAIIEDVAAPNPSIDEQIVGIADGICELVSKGEINPDADVSEIKAACLAEPRDDDAVVDAASILQAKMAPKDEVADAELEETCLSIAANRDKIEAALLVLAERSSERKLQDDSGNETAPVTSFVMATEMLTMYDCLCDQSNPDNLGCMKKAIKFAETVAQAVDEQAATDFNPERVLDDIEETVELVKTHASHLRHTEYGSNDVDLSIERALSESSVGVCDPPGISDTWQNGGKKLCLYAGDVFECEVNWNPQSSSCFAVECGAGKVLQIKGSVQLCFPGPNINIEIKLCISVISEILEAIGIWVPGAEKFFNGFNIYSGCYRLALAEYDIANNRLMVTVGPLKRWVVLNVFVKVGGSAAFRFKGSGCAYLDSIAWASYELAANSRDIHFGEVSKPDNFWFSGFLYSLIASQNPGWCPISPPRWALFQIYVGVELEWFWGHLETHGHWEPWKWTWESGVSYTNIYSFEKYFIAK</sequence>
<proteinExistence type="predicted"/>
<keyword evidence="3" id="KW-1185">Reference proteome</keyword>
<organism evidence="2 3">
    <name type="scientific">Cyclotella atomus</name>
    <dbReference type="NCBI Taxonomy" id="382360"/>
    <lineage>
        <taxon>Eukaryota</taxon>
        <taxon>Sar</taxon>
        <taxon>Stramenopiles</taxon>
        <taxon>Ochrophyta</taxon>
        <taxon>Bacillariophyta</taxon>
        <taxon>Coscinodiscophyceae</taxon>
        <taxon>Thalassiosirophycidae</taxon>
        <taxon>Stephanodiscales</taxon>
        <taxon>Stephanodiscaceae</taxon>
        <taxon>Cyclotella</taxon>
    </lineage>
</organism>
<dbReference type="EMBL" id="JALLPJ020001389">
    <property type="protein sequence ID" value="KAL3766192.1"/>
    <property type="molecule type" value="Genomic_DNA"/>
</dbReference>
<dbReference type="AlphaFoldDB" id="A0ABD3MVC1"/>
<evidence type="ECO:0000313" key="3">
    <source>
        <dbReference type="Proteomes" id="UP001530400"/>
    </source>
</evidence>
<accession>A0ABD3MVC1</accession>
<feature type="chain" id="PRO_5044768527" evidence="1">
    <location>
        <begin position="25"/>
        <end position="570"/>
    </location>
</feature>
<gene>
    <name evidence="2" type="ORF">ACHAWO_013170</name>
</gene>